<dbReference type="Proteomes" id="UP000005756">
    <property type="component" value="Unassembled WGS sequence"/>
</dbReference>
<dbReference type="InterPro" id="IPR017871">
    <property type="entry name" value="ABC_transporter-like_CS"/>
</dbReference>
<reference evidence="7 9" key="2">
    <citation type="submission" date="2017-07" db="EMBL/GenBank/DDBJ databases">
        <title>Shotgun whole genome sequences of three halophilic bacterial isolates.</title>
        <authorList>
            <person name="Pozzo T."/>
            <person name="Higdon S.M."/>
            <person name="Quillaguaman J."/>
        </authorList>
    </citation>
    <scope>NUCLEOTIDE SEQUENCE [LARGE SCALE GENOMIC DNA]</scope>
    <source>
        <strain evidence="7 9">LC1</strain>
    </source>
</reference>
<evidence type="ECO:0000256" key="4">
    <source>
        <dbReference type="SAM" id="MobiDB-lite"/>
    </source>
</evidence>
<dbReference type="EMBL" id="JH393257">
    <property type="protein sequence ID" value="EHJ93106.1"/>
    <property type="molecule type" value="Genomic_DNA"/>
</dbReference>
<dbReference type="GO" id="GO:0005524">
    <property type="term" value="F:ATP binding"/>
    <property type="evidence" value="ECO:0007669"/>
    <property type="project" value="UniProtKB-KW"/>
</dbReference>
<dbReference type="PANTHER" id="PTHR42711">
    <property type="entry name" value="ABC TRANSPORTER ATP-BINDING PROTEIN"/>
    <property type="match status" value="1"/>
</dbReference>
<evidence type="ECO:0000313" key="8">
    <source>
        <dbReference type="Proteomes" id="UP000005756"/>
    </source>
</evidence>
<dbReference type="SMART" id="SM00382">
    <property type="entry name" value="AAA"/>
    <property type="match status" value="1"/>
</dbReference>
<sequence length="332" mass="36981">MAEPALSIRGLTKVYGNGFQALKGIDLDVQQGDFFALLGPNGAGKSTTLGVVCSLVQKTAGKVSIFGIDVDKDFAKAKYQLGVVPQEFNFNQFEKVLDIVLAQAGYYGMTSREALPRAKQLLTDLGLWEKRNGSARMLSGGMKRRLMIARALMHRPRLLILDEPTAGVDIELRRSMWEYMRRINQDEGTTIILTTHYLEEAESLCRNVAIINNGEIVRNTSVRELLAELDTETFLIDLAEPVAEVPQIEGFELHQLEPTQLSLLVHRGQRLNDVFNALSEQGIQVVSMRNRANRLEEMFVSMVEASGPGAIDQRVNIPSTDRSPAEHRENQA</sequence>
<dbReference type="GO" id="GO:0016887">
    <property type="term" value="F:ATP hydrolysis activity"/>
    <property type="evidence" value="ECO:0007669"/>
    <property type="project" value="InterPro"/>
</dbReference>
<keyword evidence="3 7" id="KW-0067">ATP-binding</keyword>
<evidence type="ECO:0000256" key="1">
    <source>
        <dbReference type="ARBA" id="ARBA00022448"/>
    </source>
</evidence>
<feature type="compositionally biased region" description="Basic and acidic residues" evidence="4">
    <location>
        <begin position="323"/>
        <end position="332"/>
    </location>
</feature>
<gene>
    <name evidence="7" type="ORF">CE457_12035</name>
    <name evidence="6" type="ORF">KUC_0051</name>
</gene>
<accession>A0A265DXJ7</accession>
<evidence type="ECO:0000313" key="9">
    <source>
        <dbReference type="Proteomes" id="UP000216538"/>
    </source>
</evidence>
<keyword evidence="1" id="KW-0813">Transport</keyword>
<name>A0A265DXJ7_9GAMM</name>
<evidence type="ECO:0000256" key="2">
    <source>
        <dbReference type="ARBA" id="ARBA00022741"/>
    </source>
</evidence>
<dbReference type="SUPFAM" id="SSF52540">
    <property type="entry name" value="P-loop containing nucleoside triphosphate hydrolases"/>
    <property type="match status" value="1"/>
</dbReference>
<feature type="domain" description="ABC transporter" evidence="5">
    <location>
        <begin position="6"/>
        <end position="238"/>
    </location>
</feature>
<proteinExistence type="predicted"/>
<dbReference type="PROSITE" id="PS50893">
    <property type="entry name" value="ABC_TRANSPORTER_2"/>
    <property type="match status" value="1"/>
</dbReference>
<dbReference type="PANTHER" id="PTHR42711:SF15">
    <property type="entry name" value="ABC-TYPE MULTIDRUG TRANSPORT SYSTEM, ATPASE COMPONENT"/>
    <property type="match status" value="1"/>
</dbReference>
<feature type="region of interest" description="Disordered" evidence="4">
    <location>
        <begin position="310"/>
        <end position="332"/>
    </location>
</feature>
<evidence type="ECO:0000313" key="6">
    <source>
        <dbReference type="EMBL" id="EHJ93106.1"/>
    </source>
</evidence>
<dbReference type="Proteomes" id="UP000216538">
    <property type="component" value="Unassembled WGS sequence"/>
</dbReference>
<dbReference type="InterPro" id="IPR003439">
    <property type="entry name" value="ABC_transporter-like_ATP-bd"/>
</dbReference>
<dbReference type="OrthoDB" id="9775490at2"/>
<evidence type="ECO:0000313" key="7">
    <source>
        <dbReference type="EMBL" id="OZT73718.1"/>
    </source>
</evidence>
<dbReference type="CDD" id="cd03230">
    <property type="entry name" value="ABC_DR_subfamily_A"/>
    <property type="match status" value="1"/>
</dbReference>
<dbReference type="EMBL" id="NPEY01000008">
    <property type="protein sequence ID" value="OZT73718.1"/>
    <property type="molecule type" value="Genomic_DNA"/>
</dbReference>
<dbReference type="AlphaFoldDB" id="A0A265DXJ7"/>
<dbReference type="STRING" id="1072583.KUC_0051"/>
<protein>
    <submittedName>
        <fullName evidence="7">ABC transporter ATP-binding protein</fullName>
    </submittedName>
</protein>
<dbReference type="Pfam" id="PF00005">
    <property type="entry name" value="ABC_tran"/>
    <property type="match status" value="1"/>
</dbReference>
<dbReference type="InterPro" id="IPR027417">
    <property type="entry name" value="P-loop_NTPase"/>
</dbReference>
<reference evidence="6 8" key="1">
    <citation type="submission" date="2011-10" db="EMBL/GenBank/DDBJ databases">
        <authorList>
            <person name="Quillaguamn J."/>
            <person name="Guzmn D."/>
            <person name="Balderrama-Subieta A."/>
            <person name="Cardona-Ortuo C."/>
            <person name="Guevara-Martnez M."/>
            <person name="Callisaya-Quispe N."/>
        </authorList>
    </citation>
    <scope>NUCLEOTIDE SEQUENCE [LARGE SCALE GENOMIC DNA]</scope>
    <source>
        <strain evidence="6 8">LC1</strain>
    </source>
</reference>
<evidence type="ECO:0000259" key="5">
    <source>
        <dbReference type="PROSITE" id="PS50893"/>
    </source>
</evidence>
<keyword evidence="2" id="KW-0547">Nucleotide-binding</keyword>
<keyword evidence="9" id="KW-1185">Reference proteome</keyword>
<evidence type="ECO:0000256" key="3">
    <source>
        <dbReference type="ARBA" id="ARBA00022840"/>
    </source>
</evidence>
<dbReference type="InterPro" id="IPR050763">
    <property type="entry name" value="ABC_transporter_ATP-binding"/>
</dbReference>
<organism evidence="6 8">
    <name type="scientific">Vreelandella boliviensis LC1</name>
    <dbReference type="NCBI Taxonomy" id="1072583"/>
    <lineage>
        <taxon>Bacteria</taxon>
        <taxon>Pseudomonadati</taxon>
        <taxon>Pseudomonadota</taxon>
        <taxon>Gammaproteobacteria</taxon>
        <taxon>Oceanospirillales</taxon>
        <taxon>Halomonadaceae</taxon>
        <taxon>Vreelandella</taxon>
    </lineage>
</organism>
<dbReference type="InterPro" id="IPR003593">
    <property type="entry name" value="AAA+_ATPase"/>
</dbReference>
<dbReference type="Gene3D" id="3.40.50.300">
    <property type="entry name" value="P-loop containing nucleotide triphosphate hydrolases"/>
    <property type="match status" value="1"/>
</dbReference>
<dbReference type="PROSITE" id="PS00211">
    <property type="entry name" value="ABC_TRANSPORTER_1"/>
    <property type="match status" value="1"/>
</dbReference>
<dbReference type="RefSeq" id="WP_007111042.1">
    <property type="nucleotide sequence ID" value="NZ_JH393257.1"/>
</dbReference>